<comment type="similarity">
    <text evidence="1">Belongs to the methyltransferase superfamily. LaeA methyltransferase family.</text>
</comment>
<dbReference type="GO" id="GO:0008168">
    <property type="term" value="F:methyltransferase activity"/>
    <property type="evidence" value="ECO:0007669"/>
    <property type="project" value="UniProtKB-KW"/>
</dbReference>
<feature type="compositionally biased region" description="Polar residues" evidence="2">
    <location>
        <begin position="15"/>
        <end position="27"/>
    </location>
</feature>
<keyword evidence="3" id="KW-0808">Transferase</keyword>
<dbReference type="PANTHER" id="PTHR43591">
    <property type="entry name" value="METHYLTRANSFERASE"/>
    <property type="match status" value="1"/>
</dbReference>
<dbReference type="Proteomes" id="UP000813385">
    <property type="component" value="Unassembled WGS sequence"/>
</dbReference>
<dbReference type="AlphaFoldDB" id="A0A8K0X9L4"/>
<keyword evidence="4" id="KW-1185">Reference proteome</keyword>
<comment type="caution">
    <text evidence="3">The sequence shown here is derived from an EMBL/GenBank/DDBJ whole genome shotgun (WGS) entry which is preliminary data.</text>
</comment>
<feature type="region of interest" description="Disordered" evidence="2">
    <location>
        <begin position="65"/>
        <end position="84"/>
    </location>
</feature>
<dbReference type="Gene3D" id="3.40.50.150">
    <property type="entry name" value="Vaccinia Virus protein VP39"/>
    <property type="match status" value="1"/>
</dbReference>
<dbReference type="PANTHER" id="PTHR43591:SF24">
    <property type="entry name" value="2-METHOXY-6-POLYPRENYL-1,4-BENZOQUINOL METHYLASE, MITOCHONDRIAL"/>
    <property type="match status" value="1"/>
</dbReference>
<evidence type="ECO:0000313" key="4">
    <source>
        <dbReference type="Proteomes" id="UP000813385"/>
    </source>
</evidence>
<dbReference type="Pfam" id="PF13489">
    <property type="entry name" value="Methyltransf_23"/>
    <property type="match status" value="1"/>
</dbReference>
<dbReference type="GO" id="GO:0032259">
    <property type="term" value="P:methylation"/>
    <property type="evidence" value="ECO:0007669"/>
    <property type="project" value="UniProtKB-KW"/>
</dbReference>
<proteinExistence type="inferred from homology"/>
<reference evidence="3" key="1">
    <citation type="journal article" date="2021" name="Nat. Commun.">
        <title>Genetic determinants of endophytism in the Arabidopsis root mycobiome.</title>
        <authorList>
            <person name="Mesny F."/>
            <person name="Miyauchi S."/>
            <person name="Thiergart T."/>
            <person name="Pickel B."/>
            <person name="Atanasova L."/>
            <person name="Karlsson M."/>
            <person name="Huettel B."/>
            <person name="Barry K.W."/>
            <person name="Haridas S."/>
            <person name="Chen C."/>
            <person name="Bauer D."/>
            <person name="Andreopoulos W."/>
            <person name="Pangilinan J."/>
            <person name="LaButti K."/>
            <person name="Riley R."/>
            <person name="Lipzen A."/>
            <person name="Clum A."/>
            <person name="Drula E."/>
            <person name="Henrissat B."/>
            <person name="Kohler A."/>
            <person name="Grigoriev I.V."/>
            <person name="Martin F.M."/>
            <person name="Hacquard S."/>
        </authorList>
    </citation>
    <scope>NUCLEOTIDE SEQUENCE</scope>
    <source>
        <strain evidence="3">MPI-CAGE-AT-0016</strain>
    </source>
</reference>
<keyword evidence="3" id="KW-0489">Methyltransferase</keyword>
<organism evidence="3 4">
    <name type="scientific">Plectosphaerella cucumerina</name>
    <dbReference type="NCBI Taxonomy" id="40658"/>
    <lineage>
        <taxon>Eukaryota</taxon>
        <taxon>Fungi</taxon>
        <taxon>Dikarya</taxon>
        <taxon>Ascomycota</taxon>
        <taxon>Pezizomycotina</taxon>
        <taxon>Sordariomycetes</taxon>
        <taxon>Hypocreomycetidae</taxon>
        <taxon>Glomerellales</taxon>
        <taxon>Plectosphaerellaceae</taxon>
        <taxon>Plectosphaerella</taxon>
    </lineage>
</organism>
<dbReference type="EMBL" id="JAGPXD010000001">
    <property type="protein sequence ID" value="KAH7377012.1"/>
    <property type="molecule type" value="Genomic_DNA"/>
</dbReference>
<protein>
    <submittedName>
        <fullName evidence="3">Methyltransferase domain-containing protein</fullName>
    </submittedName>
</protein>
<accession>A0A8K0X9L4</accession>
<dbReference type="SUPFAM" id="SSF53335">
    <property type="entry name" value="S-adenosyl-L-methionine-dependent methyltransferases"/>
    <property type="match status" value="1"/>
</dbReference>
<feature type="region of interest" description="Disordered" evidence="2">
    <location>
        <begin position="1"/>
        <end position="58"/>
    </location>
</feature>
<dbReference type="OrthoDB" id="2013972at2759"/>
<evidence type="ECO:0000256" key="1">
    <source>
        <dbReference type="ARBA" id="ARBA00038158"/>
    </source>
</evidence>
<dbReference type="CDD" id="cd02440">
    <property type="entry name" value="AdoMet_MTases"/>
    <property type="match status" value="1"/>
</dbReference>
<gene>
    <name evidence="3" type="ORF">B0T11DRAFT_336064</name>
</gene>
<sequence length="399" mass="43570">MGMCSNAAGGLDASAQPNNDARSNDQGQGPREVAAHVCRPGAAQRRSSHVKDRCRVGGRKKSVVDTELHVDSNDADDGYSSVSSGDGEGNLIRCNGHTYHGSGDIFVPNDESERARLEIQHGLFGLCLDGKLTFTTLPDPDTLDHPMSILDIGAGTGIWATEMGERYPTARIRGIDVSSTLLPTVVPPNVVFEVADANEPWGAIDGGGDESSLNLDFVHVRNIVGGGVRDLKRLFQQAFEHLRPGGQIEVSEVRNRWFLFENSELDGDTKDEADGLEACQELVANFAWMAEKVGVDFDPITSVRALLEEVGFERAVEMSDLVPFAPAGVDERMRHKGAQLALLIEYGLENYALRVFSSCGWKEEDTRDLIRRVLLENKRVGKRTFGKTTFVTARKPTSV</sequence>
<name>A0A8K0X9L4_9PEZI</name>
<dbReference type="InterPro" id="IPR029063">
    <property type="entry name" value="SAM-dependent_MTases_sf"/>
</dbReference>
<evidence type="ECO:0000256" key="2">
    <source>
        <dbReference type="SAM" id="MobiDB-lite"/>
    </source>
</evidence>
<evidence type="ECO:0000313" key="3">
    <source>
        <dbReference type="EMBL" id="KAH7377012.1"/>
    </source>
</evidence>